<dbReference type="GO" id="GO:0032259">
    <property type="term" value="P:methylation"/>
    <property type="evidence" value="ECO:0007669"/>
    <property type="project" value="UniProtKB-KW"/>
</dbReference>
<dbReference type="SUPFAM" id="SSF53335">
    <property type="entry name" value="S-adenosyl-L-methionine-dependent methyltransferases"/>
    <property type="match status" value="1"/>
</dbReference>
<sequence>MNKYEHTQDRNFDGLAEHFKKKIYGSSKGEIRLQLLWEDLEERLLNDLPEAASLSVLDVGGGIGQISAKLAEEGHNVIVTDVSKDMLELAQQHFIAENIPSEYYQLKNLALDQLPQATAEPSDLVIFHAVLEWLADPQAGLTHAMNAVADDGYLSLMFYNKHSVIMKNLLKGNFRKVVSNDFIGEKGGLTPISPLDPLDVYGWLESAGFDIVSKTGIRVVNDYLNRDLQASRSYEDILHMEKLLCRQEPYLSLGRYIHVIARKRS</sequence>
<accession>A0ABY6MY49</accession>
<protein>
    <recommendedName>
        <fullName evidence="1">tRNA 5-carboxymethoxyuridine methyltransferase</fullName>
        <ecNumber evidence="1">2.1.1.-</ecNumber>
    </recommendedName>
    <alternativeName>
        <fullName evidence="1">cmo5U methyltransferase</fullName>
    </alternativeName>
</protein>
<dbReference type="Pfam" id="PF08242">
    <property type="entry name" value="Methyltransf_12"/>
    <property type="match status" value="1"/>
</dbReference>
<dbReference type="PANTHER" id="PTHR43861">
    <property type="entry name" value="TRANS-ACONITATE 2-METHYLTRANSFERASE-RELATED"/>
    <property type="match status" value="1"/>
</dbReference>
<keyword evidence="1" id="KW-0949">S-adenosyl-L-methionine</keyword>
<dbReference type="Gene3D" id="3.40.50.150">
    <property type="entry name" value="Vaccinia Virus protein VP39"/>
    <property type="match status" value="1"/>
</dbReference>
<feature type="binding site" evidence="1">
    <location>
        <position position="128"/>
    </location>
    <ligand>
        <name>S-adenosyl-L-methionine</name>
        <dbReference type="ChEBI" id="CHEBI:59789"/>
    </ligand>
</feature>
<dbReference type="HAMAP" id="MF_02057">
    <property type="entry name" value="tRNA_methyltr_CmoM"/>
    <property type="match status" value="1"/>
</dbReference>
<dbReference type="CDD" id="cd02440">
    <property type="entry name" value="AdoMet_MTases"/>
    <property type="match status" value="1"/>
</dbReference>
<reference evidence="3" key="1">
    <citation type="submission" date="2022-06" db="EMBL/GenBank/DDBJ databases">
        <title>Alkalimarinus sp. nov., isolated from gut of a Alitta virens.</title>
        <authorList>
            <person name="Yang A.I."/>
            <person name="Shin N.-R."/>
        </authorList>
    </citation>
    <scope>NUCLEOTIDE SEQUENCE</scope>
    <source>
        <strain evidence="3">A2M4</strain>
    </source>
</reference>
<feature type="domain" description="Methyltransferase type 12" evidence="2">
    <location>
        <begin position="57"/>
        <end position="154"/>
    </location>
</feature>
<feature type="binding site" evidence="1">
    <location>
        <begin position="60"/>
        <end position="61"/>
    </location>
    <ligand>
        <name>S-adenosyl-L-methionine</name>
        <dbReference type="ChEBI" id="CHEBI:59789"/>
    </ligand>
</feature>
<feature type="binding site" evidence="1">
    <location>
        <position position="81"/>
    </location>
    <ligand>
        <name>S-adenosyl-L-methionine</name>
        <dbReference type="ChEBI" id="CHEBI:59789"/>
    </ligand>
</feature>
<comment type="similarity">
    <text evidence="1">Belongs to the class I-like SAM-binding methyltransferase superfamily. CmoM family.</text>
</comment>
<keyword evidence="1" id="KW-0819">tRNA processing</keyword>
<dbReference type="EC" id="2.1.1.-" evidence="1"/>
<organism evidence="3 4">
    <name type="scientific">Alkalimarinus alittae</name>
    <dbReference type="NCBI Taxonomy" id="2961619"/>
    <lineage>
        <taxon>Bacteria</taxon>
        <taxon>Pseudomonadati</taxon>
        <taxon>Pseudomonadota</taxon>
        <taxon>Gammaproteobacteria</taxon>
        <taxon>Alteromonadales</taxon>
        <taxon>Alteromonadaceae</taxon>
        <taxon>Alkalimarinus</taxon>
    </lineage>
</organism>
<dbReference type="RefSeq" id="WP_265046260.1">
    <property type="nucleotide sequence ID" value="NZ_CP100390.1"/>
</dbReference>
<gene>
    <name evidence="1" type="primary">cmoM</name>
    <name evidence="3" type="ORF">NKI27_11825</name>
</gene>
<evidence type="ECO:0000256" key="1">
    <source>
        <dbReference type="HAMAP-Rule" id="MF_02057"/>
    </source>
</evidence>
<name>A0ABY6MY49_9ALTE</name>
<dbReference type="InterPro" id="IPR029063">
    <property type="entry name" value="SAM-dependent_MTases_sf"/>
</dbReference>
<dbReference type="InterPro" id="IPR033664">
    <property type="entry name" value="Cmo5U_methylTrfase"/>
</dbReference>
<feature type="binding site" evidence="1">
    <location>
        <position position="32"/>
    </location>
    <ligand>
        <name>S-adenosyl-L-methionine</name>
        <dbReference type="ChEBI" id="CHEBI:59789"/>
    </ligand>
</feature>
<comment type="catalytic activity">
    <reaction evidence="1">
        <text>5-carboxymethoxyuridine(34) in tRNA + S-adenosyl-L-methionine = 5-methoxycarbonylmethoxyuridine(34) in tRNA + S-adenosyl-L-homocysteine</text>
        <dbReference type="Rhea" id="RHEA:54080"/>
        <dbReference type="Rhea" id="RHEA-COMP:13383"/>
        <dbReference type="Rhea" id="RHEA-COMP:13781"/>
        <dbReference type="ChEBI" id="CHEBI:57856"/>
        <dbReference type="ChEBI" id="CHEBI:59789"/>
        <dbReference type="ChEBI" id="CHEBI:136879"/>
        <dbReference type="ChEBI" id="CHEBI:138053"/>
    </reaction>
</comment>
<evidence type="ECO:0000313" key="4">
    <source>
        <dbReference type="Proteomes" id="UP001163739"/>
    </source>
</evidence>
<keyword evidence="1" id="KW-0808">Transferase</keyword>
<keyword evidence="1 3" id="KW-0489">Methyltransferase</keyword>
<dbReference type="InterPro" id="IPR013217">
    <property type="entry name" value="Methyltransf_12"/>
</dbReference>
<dbReference type="Proteomes" id="UP001163739">
    <property type="component" value="Chromosome"/>
</dbReference>
<comment type="function">
    <text evidence="1">Catalyzes the methylation of 5-carboxymethoxyuridine (cmo5U) to form 5-methoxycarbonylmethoxyuridine (mcmo5U) at position 34 in tRNAs.</text>
</comment>
<dbReference type="GO" id="GO:0008168">
    <property type="term" value="F:methyltransferase activity"/>
    <property type="evidence" value="ECO:0007669"/>
    <property type="project" value="UniProtKB-KW"/>
</dbReference>
<evidence type="ECO:0000259" key="2">
    <source>
        <dbReference type="Pfam" id="PF08242"/>
    </source>
</evidence>
<dbReference type="EMBL" id="CP100390">
    <property type="protein sequence ID" value="UZE94766.1"/>
    <property type="molecule type" value="Genomic_DNA"/>
</dbReference>
<keyword evidence="4" id="KW-1185">Reference proteome</keyword>
<comment type="caution">
    <text evidence="1">Lacks conserved residue(s) required for the propagation of feature annotation.</text>
</comment>
<evidence type="ECO:0000313" key="3">
    <source>
        <dbReference type="EMBL" id="UZE94766.1"/>
    </source>
</evidence>
<proteinExistence type="inferred from homology"/>